<feature type="binding site" evidence="8">
    <location>
        <position position="74"/>
    </location>
    <ligand>
        <name>Zn(2+)</name>
        <dbReference type="ChEBI" id="CHEBI:29105"/>
        <note>ligand shared between dimeric partners</note>
    </ligand>
</feature>
<dbReference type="CDD" id="cd16358">
    <property type="entry name" value="GlxI_Ni"/>
    <property type="match status" value="1"/>
</dbReference>
<dbReference type="Proteomes" id="UP001164794">
    <property type="component" value="Chromosome"/>
</dbReference>
<dbReference type="EMBL" id="CP098248">
    <property type="protein sequence ID" value="WAV97748.1"/>
    <property type="molecule type" value="Genomic_DNA"/>
</dbReference>
<evidence type="ECO:0000256" key="5">
    <source>
        <dbReference type="ARBA" id="ARBA00023239"/>
    </source>
</evidence>
<dbReference type="AlphaFoldDB" id="A0A9E9LRJ8"/>
<dbReference type="InterPro" id="IPR018146">
    <property type="entry name" value="Glyoxalase_1_CS"/>
</dbReference>
<dbReference type="PANTHER" id="PTHR46036">
    <property type="entry name" value="LACTOYLGLUTATHIONE LYASE"/>
    <property type="match status" value="1"/>
</dbReference>
<dbReference type="PROSITE" id="PS00934">
    <property type="entry name" value="GLYOXALASE_I_1"/>
    <property type="match status" value="1"/>
</dbReference>
<evidence type="ECO:0000256" key="4">
    <source>
        <dbReference type="ARBA" id="ARBA00022723"/>
    </source>
</evidence>
<feature type="binding site" evidence="8">
    <location>
        <position position="122"/>
    </location>
    <ligand>
        <name>Zn(2+)</name>
        <dbReference type="ChEBI" id="CHEBI:29105"/>
        <note>ligand shared between dimeric partners</note>
    </ligand>
</feature>
<evidence type="ECO:0000313" key="13">
    <source>
        <dbReference type="Proteomes" id="UP001164794"/>
    </source>
</evidence>
<sequence>MRFLHTMIRVGDLNRSIEFYTRVMGMKLIRTSDNPEYQYTLAYLGYESNPRQAELELTYNYGVSEYDMGTAYGHIALSTDDIVATCNRIRQSGGKITREPGPVKGGTTVIAFVEDPDGYKIELIEQKD</sequence>
<evidence type="ECO:0000259" key="10">
    <source>
        <dbReference type="PROSITE" id="PS51819"/>
    </source>
</evidence>
<dbReference type="SUPFAM" id="SSF54593">
    <property type="entry name" value="Glyoxalase/Bleomycin resistance protein/Dihydroxybiphenyl dioxygenase"/>
    <property type="match status" value="1"/>
</dbReference>
<dbReference type="EMBL" id="CP098251">
    <property type="protein sequence ID" value="WAV91947.1"/>
    <property type="molecule type" value="Genomic_DNA"/>
</dbReference>
<keyword evidence="13" id="KW-1185">Reference proteome</keyword>
<keyword evidence="9" id="KW-0533">Nickel</keyword>
<dbReference type="InterPro" id="IPR029068">
    <property type="entry name" value="Glyas_Bleomycin-R_OHBP_Dase"/>
</dbReference>
<evidence type="ECO:0000256" key="6">
    <source>
        <dbReference type="ARBA" id="ARBA00048273"/>
    </source>
</evidence>
<dbReference type="GO" id="GO:0019243">
    <property type="term" value="P:methylglyoxal catabolic process to D-lactate via S-lactoyl-glutathione"/>
    <property type="evidence" value="ECO:0007669"/>
    <property type="project" value="TreeGrafter"/>
</dbReference>
<dbReference type="InterPro" id="IPR004361">
    <property type="entry name" value="Glyoxalase_1"/>
</dbReference>
<dbReference type="Gene3D" id="3.10.180.10">
    <property type="entry name" value="2,3-Dihydroxybiphenyl 1,2-Dioxygenase, domain 1"/>
    <property type="match status" value="1"/>
</dbReference>
<feature type="active site" description="Proton donor/acceptor" evidence="7">
    <location>
        <position position="122"/>
    </location>
</feature>
<evidence type="ECO:0000313" key="11">
    <source>
        <dbReference type="EMBL" id="WAV91947.1"/>
    </source>
</evidence>
<comment type="cofactor">
    <cofactor evidence="8">
        <name>Zn(2+)</name>
        <dbReference type="ChEBI" id="CHEBI:29105"/>
    </cofactor>
    <text evidence="8">Binds 1 zinc ion per subunit. In the homodimer, two zinc ions are bound between subunits.</text>
</comment>
<dbReference type="PANTHER" id="PTHR46036:SF5">
    <property type="entry name" value="LACTOYLGLUTATHIONE LYASE"/>
    <property type="match status" value="1"/>
</dbReference>
<dbReference type="GO" id="GO:0005737">
    <property type="term" value="C:cytoplasm"/>
    <property type="evidence" value="ECO:0007669"/>
    <property type="project" value="TreeGrafter"/>
</dbReference>
<dbReference type="InterPro" id="IPR004360">
    <property type="entry name" value="Glyas_Fos-R_dOase_dom"/>
</dbReference>
<feature type="binding site" evidence="8">
    <location>
        <position position="56"/>
    </location>
    <ligand>
        <name>Zn(2+)</name>
        <dbReference type="ChEBI" id="CHEBI:29105"/>
        <note>ligand shared between dimeric partners</note>
    </ligand>
</feature>
<dbReference type="RefSeq" id="WP_269265277.1">
    <property type="nucleotide sequence ID" value="NZ_CP098248.1"/>
</dbReference>
<evidence type="ECO:0000256" key="7">
    <source>
        <dbReference type="PIRSR" id="PIRSR604361-1"/>
    </source>
</evidence>
<dbReference type="NCBIfam" id="TIGR00068">
    <property type="entry name" value="glyox_I"/>
    <property type="match status" value="1"/>
</dbReference>
<evidence type="ECO:0000256" key="2">
    <source>
        <dbReference type="ARBA" id="ARBA00010363"/>
    </source>
</evidence>
<keyword evidence="5 9" id="KW-0456">Lyase</keyword>
<evidence type="ECO:0000256" key="1">
    <source>
        <dbReference type="ARBA" id="ARBA00005008"/>
    </source>
</evidence>
<keyword evidence="8" id="KW-0862">Zinc</keyword>
<keyword evidence="4 8" id="KW-0479">Metal-binding</keyword>
<dbReference type="PROSITE" id="PS51819">
    <property type="entry name" value="VOC"/>
    <property type="match status" value="1"/>
</dbReference>
<reference evidence="12" key="1">
    <citation type="journal article" date="2022" name="Front. Microbiol.">
        <title>New perspectives on an old grouping: The genomic and phenotypic variability of Oxalobacter formigenes and the implications for calcium oxalate stone prevention.</title>
        <authorList>
            <person name="Chmiel J.A."/>
            <person name="Carr C."/>
            <person name="Stuivenberg G.A."/>
            <person name="Venema R."/>
            <person name="Chanyi R.M."/>
            <person name="Al K.F."/>
            <person name="Giguere D."/>
            <person name="Say H."/>
            <person name="Akouris P.P."/>
            <person name="Dominguez Romero S.A."/>
            <person name="Kwong A."/>
            <person name="Tai V."/>
            <person name="Koval S.F."/>
            <person name="Razvi H."/>
            <person name="Bjazevic J."/>
            <person name="Burton J.P."/>
        </authorList>
    </citation>
    <scope>NUCLEOTIDE SEQUENCE</scope>
    <source>
        <strain evidence="12">HOxNP-1</strain>
    </source>
</reference>
<dbReference type="Pfam" id="PF00903">
    <property type="entry name" value="Glyoxalase"/>
    <property type="match status" value="1"/>
</dbReference>
<comment type="catalytic activity">
    <reaction evidence="6 9">
        <text>(R)-S-lactoylglutathione = methylglyoxal + glutathione</text>
        <dbReference type="Rhea" id="RHEA:19069"/>
        <dbReference type="ChEBI" id="CHEBI:17158"/>
        <dbReference type="ChEBI" id="CHEBI:57474"/>
        <dbReference type="ChEBI" id="CHEBI:57925"/>
        <dbReference type="EC" id="4.4.1.5"/>
    </reaction>
</comment>
<dbReference type="PROSITE" id="PS00935">
    <property type="entry name" value="GLYOXALASE_I_2"/>
    <property type="match status" value="1"/>
</dbReference>
<accession>A0A9E9LRJ8</accession>
<dbReference type="InterPro" id="IPR037523">
    <property type="entry name" value="VOC_core"/>
</dbReference>
<evidence type="ECO:0000313" key="12">
    <source>
        <dbReference type="EMBL" id="WAV97748.1"/>
    </source>
</evidence>
<dbReference type="EC" id="4.4.1.5" evidence="3 9"/>
<evidence type="ECO:0000256" key="9">
    <source>
        <dbReference type="RuleBase" id="RU361179"/>
    </source>
</evidence>
<evidence type="ECO:0000256" key="8">
    <source>
        <dbReference type="PIRSR" id="PIRSR604361-3"/>
    </source>
</evidence>
<dbReference type="Proteomes" id="UP001164819">
    <property type="component" value="Chromosome"/>
</dbReference>
<organism evidence="11">
    <name type="scientific">Oxalobacter aliiformigenes</name>
    <dbReference type="NCBI Taxonomy" id="2946593"/>
    <lineage>
        <taxon>Bacteria</taxon>
        <taxon>Pseudomonadati</taxon>
        <taxon>Pseudomonadota</taxon>
        <taxon>Betaproteobacteria</taxon>
        <taxon>Burkholderiales</taxon>
        <taxon>Oxalobacteraceae</taxon>
        <taxon>Oxalobacter</taxon>
    </lineage>
</organism>
<protein>
    <recommendedName>
        <fullName evidence="3 9">Lactoylglutathione lyase</fullName>
        <ecNumber evidence="3 9">4.4.1.5</ecNumber>
    </recommendedName>
    <alternativeName>
        <fullName evidence="9">Glyoxalase I</fullName>
    </alternativeName>
</protein>
<reference evidence="11" key="2">
    <citation type="journal article" date="2022" name="Front. Microbiol.">
        <title>New perspectives on an old grouping: The genomic and phenotypic variability of Oxalobacter formigenes and the implications for calcium oxalate stone prevention.</title>
        <authorList>
            <person name="Chmiel J.A."/>
            <person name="Carr C."/>
            <person name="Stuivenberg G.A."/>
            <person name="Venema R."/>
            <person name="Chanyi R.M."/>
            <person name="Al K.F."/>
            <person name="Giguere D."/>
            <person name="Say H."/>
            <person name="Akouris P.P."/>
            <person name="Dominguez Romero S.A."/>
            <person name="Kwong A."/>
            <person name="Tai V."/>
            <person name="Koval S.F."/>
            <person name="Razvi H."/>
            <person name="Bjazevic J."/>
            <person name="Burton J.P."/>
        </authorList>
    </citation>
    <scope>NUCLEOTIDE SEQUENCE</scope>
    <source>
        <strain evidence="11">OxK</strain>
    </source>
</reference>
<gene>
    <name evidence="11" type="primary">gloA</name>
    <name evidence="12" type="ORF">NB645_03175</name>
    <name evidence="11" type="ORF">NB646_04270</name>
</gene>
<dbReference type="GO" id="GO:0004462">
    <property type="term" value="F:lactoylglutathione lyase activity"/>
    <property type="evidence" value="ECO:0007669"/>
    <property type="project" value="UniProtKB-UniRule"/>
</dbReference>
<proteinExistence type="inferred from homology"/>
<comment type="function">
    <text evidence="9">Catalyzes the conversion of hemimercaptal, formed from methylglyoxal and glutathione, to S-lactoylglutathione.</text>
</comment>
<dbReference type="GO" id="GO:0046872">
    <property type="term" value="F:metal ion binding"/>
    <property type="evidence" value="ECO:0007669"/>
    <property type="project" value="UniProtKB-UniRule"/>
</dbReference>
<comment type="pathway">
    <text evidence="1 9">Secondary metabolite metabolism; methylglyoxal degradation; (R)-lactate from methylglyoxal: step 1/2.</text>
</comment>
<name>A0A9E9LRJ8_9BURK</name>
<comment type="similarity">
    <text evidence="2 9">Belongs to the glyoxalase I family.</text>
</comment>
<comment type="cofactor">
    <cofactor evidence="9">
        <name>Ni(2+)</name>
        <dbReference type="ChEBI" id="CHEBI:49786"/>
    </cofactor>
    <text evidence="9">Binds 1 nickel ion per subunit.</text>
</comment>
<feature type="domain" description="VOC" evidence="10">
    <location>
        <begin position="2"/>
        <end position="126"/>
    </location>
</feature>
<evidence type="ECO:0000256" key="3">
    <source>
        <dbReference type="ARBA" id="ARBA00012081"/>
    </source>
</evidence>